<dbReference type="OrthoDB" id="3340520at2759"/>
<dbReference type="PANTHER" id="PTHR33973:SF4">
    <property type="entry name" value="OS07G0153300 PROTEIN"/>
    <property type="match status" value="1"/>
</dbReference>
<evidence type="ECO:0000256" key="1">
    <source>
        <dbReference type="SAM" id="Phobius"/>
    </source>
</evidence>
<accession>A0A6A6E320</accession>
<dbReference type="Pfam" id="PF07103">
    <property type="entry name" value="DUF1365"/>
    <property type="match status" value="1"/>
</dbReference>
<sequence length="723" mass="83250">MNTMSSGRSDLFMKLLTCVLSVTPSLIFLDCISWPFLAFWIFLGGVRCYQDDRTILQDCFIFTLISLFFLRQELFSRIGAAWKGLELYRINVQLSLSSIFLSIFIPLVLVKTCSFIYSSRTVEIGKSNERASGELVEEVTEYTSPVHLKPLIFPCRTTHARIFPKRHAFRYSYLLVGFPISPAGTRVNRGDVGSRENGKKGRWWMQVKAEDYLVRGFGELGFYGKLKMTLREQGVQDSEWSYAYLVTAPRFFGYSFNPVSFWYIYDQSHDLKKMILEVNNTFGERRIYILDGSSPAYSPRCDSSELQESESRNRASISKAKFTDVWIKDFHVSPFNSRKGSYVLRALNPFPSPQTKTPQIDNTITLKSSKDHAKIVARVHSTDPPFSSSSLDLLVVLRFVCSWGWVGFATFPRILREAFKLFFRRDLHVWFRPEVLSSSIGRLPSSTEITLQKFFEDYLKQMVWKSSEPLHVTYHTAIPDHPKEEITTTHIPGRNIPTKRLELRILAPAFYSRFVHYAHISEAFDRECLFTDERNRTLWISNPELLAHLFTTGKFPISEEKTNNLSYLEKFRWDVLRKLRCPPPDPSYPITPKSSEFEVDDIRTLPYSELDMFVGGTQAGNNSGVYRRNVTKLFLAQRFAFGVAGVIVAIDVLARALLAFQSQRVLIEWVHEAIENGFGRRLERIEGTCVLEFKGGRTEWWWLGGLASLVGGTHFWALVKGHR</sequence>
<feature type="transmembrane region" description="Helical" evidence="1">
    <location>
        <begin position="12"/>
        <end position="42"/>
    </location>
</feature>
<dbReference type="InterPro" id="IPR010775">
    <property type="entry name" value="DUF1365"/>
</dbReference>
<keyword evidence="3" id="KW-1185">Reference proteome</keyword>
<dbReference type="AlphaFoldDB" id="A0A6A6E320"/>
<proteinExistence type="predicted"/>
<evidence type="ECO:0008006" key="4">
    <source>
        <dbReference type="Google" id="ProtNLM"/>
    </source>
</evidence>
<protein>
    <recommendedName>
        <fullName evidence="4">DUF1365-domain-containing protein</fullName>
    </recommendedName>
</protein>
<dbReference type="PANTHER" id="PTHR33973">
    <property type="entry name" value="OS07G0153300 PROTEIN"/>
    <property type="match status" value="1"/>
</dbReference>
<feature type="transmembrane region" description="Helical" evidence="1">
    <location>
        <begin position="54"/>
        <end position="70"/>
    </location>
</feature>
<dbReference type="EMBL" id="ML994630">
    <property type="protein sequence ID" value="KAF2186311.1"/>
    <property type="molecule type" value="Genomic_DNA"/>
</dbReference>
<keyword evidence="1" id="KW-0472">Membrane</keyword>
<keyword evidence="1" id="KW-0812">Transmembrane</keyword>
<organism evidence="2 3">
    <name type="scientific">Zopfia rhizophila CBS 207.26</name>
    <dbReference type="NCBI Taxonomy" id="1314779"/>
    <lineage>
        <taxon>Eukaryota</taxon>
        <taxon>Fungi</taxon>
        <taxon>Dikarya</taxon>
        <taxon>Ascomycota</taxon>
        <taxon>Pezizomycotina</taxon>
        <taxon>Dothideomycetes</taxon>
        <taxon>Dothideomycetes incertae sedis</taxon>
        <taxon>Zopfiaceae</taxon>
        <taxon>Zopfia</taxon>
    </lineage>
</organism>
<name>A0A6A6E320_9PEZI</name>
<gene>
    <name evidence="2" type="ORF">K469DRAFT_664207</name>
</gene>
<dbReference type="Proteomes" id="UP000800200">
    <property type="component" value="Unassembled WGS sequence"/>
</dbReference>
<keyword evidence="1" id="KW-1133">Transmembrane helix</keyword>
<evidence type="ECO:0000313" key="3">
    <source>
        <dbReference type="Proteomes" id="UP000800200"/>
    </source>
</evidence>
<evidence type="ECO:0000313" key="2">
    <source>
        <dbReference type="EMBL" id="KAF2186311.1"/>
    </source>
</evidence>
<feature type="transmembrane region" description="Helical" evidence="1">
    <location>
        <begin position="90"/>
        <end position="110"/>
    </location>
</feature>
<reference evidence="2" key="1">
    <citation type="journal article" date="2020" name="Stud. Mycol.">
        <title>101 Dothideomycetes genomes: a test case for predicting lifestyles and emergence of pathogens.</title>
        <authorList>
            <person name="Haridas S."/>
            <person name="Albert R."/>
            <person name="Binder M."/>
            <person name="Bloem J."/>
            <person name="Labutti K."/>
            <person name="Salamov A."/>
            <person name="Andreopoulos B."/>
            <person name="Baker S."/>
            <person name="Barry K."/>
            <person name="Bills G."/>
            <person name="Bluhm B."/>
            <person name="Cannon C."/>
            <person name="Castanera R."/>
            <person name="Culley D."/>
            <person name="Daum C."/>
            <person name="Ezra D."/>
            <person name="Gonzalez J."/>
            <person name="Henrissat B."/>
            <person name="Kuo A."/>
            <person name="Liang C."/>
            <person name="Lipzen A."/>
            <person name="Lutzoni F."/>
            <person name="Magnuson J."/>
            <person name="Mondo S."/>
            <person name="Nolan M."/>
            <person name="Ohm R."/>
            <person name="Pangilinan J."/>
            <person name="Park H.-J."/>
            <person name="Ramirez L."/>
            <person name="Alfaro M."/>
            <person name="Sun H."/>
            <person name="Tritt A."/>
            <person name="Yoshinaga Y."/>
            <person name="Zwiers L.-H."/>
            <person name="Turgeon B."/>
            <person name="Goodwin S."/>
            <person name="Spatafora J."/>
            <person name="Crous P."/>
            <person name="Grigoriev I."/>
        </authorList>
    </citation>
    <scope>NUCLEOTIDE SEQUENCE</scope>
    <source>
        <strain evidence="2">CBS 207.26</strain>
    </source>
</reference>
<feature type="transmembrane region" description="Helical" evidence="1">
    <location>
        <begin position="700"/>
        <end position="719"/>
    </location>
</feature>